<dbReference type="Proteomes" id="UP000316313">
    <property type="component" value="Chromosome"/>
</dbReference>
<dbReference type="KEGG" id="ssam:E3D00_08615"/>
<dbReference type="GO" id="GO:0004309">
    <property type="term" value="F:exopolyphosphatase activity"/>
    <property type="evidence" value="ECO:0007669"/>
    <property type="project" value="UniProtKB-EC"/>
</dbReference>
<evidence type="ECO:0000256" key="4">
    <source>
        <dbReference type="ARBA" id="ARBA00047607"/>
    </source>
</evidence>
<organism evidence="7 8">
    <name type="scientific">Swingsia samuiensis</name>
    <dbReference type="NCBI Taxonomy" id="1293412"/>
    <lineage>
        <taxon>Bacteria</taxon>
        <taxon>Pseudomonadati</taxon>
        <taxon>Pseudomonadota</taxon>
        <taxon>Alphaproteobacteria</taxon>
        <taxon>Acetobacterales</taxon>
        <taxon>Acetobacteraceae</taxon>
        <taxon>Swingsia</taxon>
    </lineage>
</organism>
<dbReference type="NCBIfam" id="TIGR03706">
    <property type="entry name" value="exo_poly_only"/>
    <property type="match status" value="1"/>
</dbReference>
<dbReference type="PANTHER" id="PTHR30005:SF0">
    <property type="entry name" value="RETROGRADE REGULATION PROTEIN 2"/>
    <property type="match status" value="1"/>
</dbReference>
<feature type="domain" description="Ppx/GppA phosphatase N-terminal" evidence="5">
    <location>
        <begin position="21"/>
        <end position="297"/>
    </location>
</feature>
<feature type="domain" description="Exopolyphosphatase C-terminal" evidence="6">
    <location>
        <begin position="313"/>
        <end position="483"/>
    </location>
</feature>
<dbReference type="EMBL" id="CP038141">
    <property type="protein sequence ID" value="QDH17616.1"/>
    <property type="molecule type" value="Genomic_DNA"/>
</dbReference>
<evidence type="ECO:0000256" key="3">
    <source>
        <dbReference type="ARBA" id="ARBA00022801"/>
    </source>
</evidence>
<dbReference type="InterPro" id="IPR050273">
    <property type="entry name" value="GppA/Ppx_hydrolase"/>
</dbReference>
<evidence type="ECO:0000256" key="2">
    <source>
        <dbReference type="ARBA" id="ARBA00012451"/>
    </source>
</evidence>
<evidence type="ECO:0000259" key="5">
    <source>
        <dbReference type="Pfam" id="PF02541"/>
    </source>
</evidence>
<dbReference type="EC" id="3.6.1.11" evidence="2"/>
<dbReference type="OrthoDB" id="3698573at2"/>
<sequence length="492" mass="54083">MSLTAQRSAIVDLGSNSVRMVVFEGVSRNPQPIFNEKATLKLGRGLDSSGRLNEDGVTLAMDVLGRFHTVARAMGAEPFEVLATAAVRDATNGPDFVAAIRARMPGVPIRVLEGEEEADYSAKGVLCSLPQADGLVADIGGGSLELIHVADKQYYEAVTTKLGVIRLHDRAKGSVEQAGLIANEMLAEVKWLPGMTGRPLYLVGGAFRALARIQISRTQYPLNLVHLFSLAEKEARDLTDWVISSSKKTLEKLPNVPRKRMADAPFAAVVLRALIERVKPSKIVFSADGLREGWYMKHIASSVAQEDPMVALTNEMSSRLARSASLGYPLARWTDSLFPDETPMQKYLRYLACDLSDIGAYDHPEYRAEQTYKRILHSNGVAFEHSARAFIGLALAVRYEVDINSALLEPSRKLLSRSEIDRAIRLGLALRLAYTLCAGTKVLLEECRILIEDKKLVLILGARSVRAAGGAVLRRFERLADVMALELQVREE</sequence>
<dbReference type="InterPro" id="IPR048951">
    <property type="entry name" value="Ppx_C"/>
</dbReference>
<dbReference type="Pfam" id="PF21697">
    <property type="entry name" value="Ppx_C"/>
    <property type="match status" value="1"/>
</dbReference>
<dbReference type="Gene3D" id="3.30.420.150">
    <property type="entry name" value="Exopolyphosphatase. Domain 2"/>
    <property type="match status" value="1"/>
</dbReference>
<evidence type="ECO:0000313" key="8">
    <source>
        <dbReference type="Proteomes" id="UP000316313"/>
    </source>
</evidence>
<dbReference type="InterPro" id="IPR003695">
    <property type="entry name" value="Ppx_GppA_N"/>
</dbReference>
<evidence type="ECO:0000259" key="6">
    <source>
        <dbReference type="Pfam" id="PF21697"/>
    </source>
</evidence>
<dbReference type="AlphaFoldDB" id="A0A4Y6UMJ4"/>
<dbReference type="RefSeq" id="WP_141461735.1">
    <property type="nucleotide sequence ID" value="NZ_CP038141.1"/>
</dbReference>
<comment type="catalytic activity">
    <reaction evidence="4">
        <text>[phosphate](n) + H2O = [phosphate](n-1) + phosphate + H(+)</text>
        <dbReference type="Rhea" id="RHEA:21528"/>
        <dbReference type="Rhea" id="RHEA-COMP:9859"/>
        <dbReference type="Rhea" id="RHEA-COMP:14279"/>
        <dbReference type="ChEBI" id="CHEBI:15377"/>
        <dbReference type="ChEBI" id="CHEBI:15378"/>
        <dbReference type="ChEBI" id="CHEBI:16838"/>
        <dbReference type="ChEBI" id="CHEBI:43474"/>
        <dbReference type="EC" id="3.6.1.11"/>
    </reaction>
</comment>
<dbReference type="Pfam" id="PF02541">
    <property type="entry name" value="Ppx-GppA"/>
    <property type="match status" value="1"/>
</dbReference>
<reference evidence="7 8" key="1">
    <citation type="submission" date="2019-03" db="EMBL/GenBank/DDBJ databases">
        <title>The complete genome sequence of Swingsia samuiensis NBRC107927(T).</title>
        <authorList>
            <person name="Chua K.-O."/>
            <person name="Chan K.-G."/>
            <person name="See-Too W.-S."/>
        </authorList>
    </citation>
    <scope>NUCLEOTIDE SEQUENCE [LARGE SCALE GENOMIC DNA]</scope>
    <source>
        <strain evidence="7 8">AH83</strain>
    </source>
</reference>
<gene>
    <name evidence="7" type="primary">ppx</name>
    <name evidence="7" type="ORF">E3D00_08615</name>
</gene>
<keyword evidence="3 7" id="KW-0378">Hydrolase</keyword>
<dbReference type="InterPro" id="IPR022371">
    <property type="entry name" value="Exopolyphosphatase"/>
</dbReference>
<evidence type="ECO:0000313" key="7">
    <source>
        <dbReference type="EMBL" id="QDH17616.1"/>
    </source>
</evidence>
<dbReference type="PANTHER" id="PTHR30005">
    <property type="entry name" value="EXOPOLYPHOSPHATASE"/>
    <property type="match status" value="1"/>
</dbReference>
<dbReference type="CDD" id="cd24052">
    <property type="entry name" value="ASKHA_NBD_HpPPX-GppA-like"/>
    <property type="match status" value="1"/>
</dbReference>
<dbReference type="Gene3D" id="3.30.420.40">
    <property type="match status" value="1"/>
</dbReference>
<dbReference type="SUPFAM" id="SSF53067">
    <property type="entry name" value="Actin-like ATPase domain"/>
    <property type="match status" value="2"/>
</dbReference>
<name>A0A4Y6UMJ4_9PROT</name>
<accession>A0A4Y6UMJ4</accession>
<comment type="similarity">
    <text evidence="1">Belongs to the GppA/Ppx family.</text>
</comment>
<keyword evidence="8" id="KW-1185">Reference proteome</keyword>
<dbReference type="InterPro" id="IPR043129">
    <property type="entry name" value="ATPase_NBD"/>
</dbReference>
<dbReference type="Gene3D" id="1.10.3210.10">
    <property type="entry name" value="Hypothetical protein af1432"/>
    <property type="match status" value="1"/>
</dbReference>
<evidence type="ECO:0000256" key="1">
    <source>
        <dbReference type="ARBA" id="ARBA00007125"/>
    </source>
</evidence>
<dbReference type="GO" id="GO:0006793">
    <property type="term" value="P:phosphorus metabolic process"/>
    <property type="evidence" value="ECO:0007669"/>
    <property type="project" value="InterPro"/>
</dbReference>
<protein>
    <recommendedName>
        <fullName evidence="2">exopolyphosphatase</fullName>
        <ecNumber evidence="2">3.6.1.11</ecNumber>
    </recommendedName>
</protein>
<dbReference type="SUPFAM" id="SSF109604">
    <property type="entry name" value="HD-domain/PDEase-like"/>
    <property type="match status" value="1"/>
</dbReference>
<proteinExistence type="inferred from homology"/>